<dbReference type="NCBIfam" id="TIGR02032">
    <property type="entry name" value="GG-red-SF"/>
    <property type="match status" value="1"/>
</dbReference>
<dbReference type="PANTHER" id="PTHR42685:SF22">
    <property type="entry name" value="CONDITIONED MEDIUM FACTOR RECEPTOR 1"/>
    <property type="match status" value="1"/>
</dbReference>
<sequence>MTATPDRSGCRRLTRVLRGHVPPTAHVPETISGVTTSSARPTSADVLVVGAGPAGSAAAAWAARAGLDVVLADAATFPRDKTCGDGLTPRAIGEMQKLGLEDWLRSHTVNEGLRAHGFGQTLLLPWPGGSLPDWGSAVARTELDDHLRSVAITSGARAVDGARAVGVRREGERIAAVRFRGSQAGTSTGGEEDYEIACQWLVVADGVRSPLGKILGREWHRDTVYAVAGRSYVDSEQSDDPWISSHLELRDEQGELVSGYGWIFPLGNGTVNLGAGTLATSARPAEVAIKPLMQTYADTIGKDFGLSGDLRAPTSALLPMGGAVSNVAGPNWALIGDAAACVNPLNGEGIDYGLETGRFVAEHIASGTGLGEAWRSTLVEHYGESFSIARRLAGIATQPKVVAALGPAGMRSDWLMTLALRWMGNLVDDADRDRAARVWRWAGRRSMARDARPPFA</sequence>
<gene>
    <name evidence="2" type="ORF">CXG46_04655</name>
</gene>
<dbReference type="InterPro" id="IPR011777">
    <property type="entry name" value="Geranylgeranyl_Rdtase_fam"/>
</dbReference>
<dbReference type="EMBL" id="PJBV01000011">
    <property type="protein sequence ID" value="PKH43743.1"/>
    <property type="molecule type" value="Genomic_DNA"/>
</dbReference>
<keyword evidence="3" id="KW-1185">Reference proteome</keyword>
<comment type="caution">
    <text evidence="2">The sequence shown here is derived from an EMBL/GenBank/DDBJ whole genome shotgun (WGS) entry which is preliminary data.</text>
</comment>
<dbReference type="PANTHER" id="PTHR42685">
    <property type="entry name" value="GERANYLGERANYL DIPHOSPHATE REDUCTASE"/>
    <property type="match status" value="1"/>
</dbReference>
<dbReference type="InterPro" id="IPR050407">
    <property type="entry name" value="Geranylgeranyl_reductase"/>
</dbReference>
<feature type="domain" description="FAD-binding" evidence="1">
    <location>
        <begin position="44"/>
        <end position="358"/>
    </location>
</feature>
<organism evidence="2 3">
    <name type="scientific">Nocardioides alpinus</name>
    <dbReference type="NCBI Taxonomy" id="748909"/>
    <lineage>
        <taxon>Bacteria</taxon>
        <taxon>Bacillati</taxon>
        <taxon>Actinomycetota</taxon>
        <taxon>Actinomycetes</taxon>
        <taxon>Propionibacteriales</taxon>
        <taxon>Nocardioidaceae</taxon>
        <taxon>Nocardioides</taxon>
    </lineage>
</organism>
<evidence type="ECO:0000313" key="2">
    <source>
        <dbReference type="EMBL" id="PKH43743.1"/>
    </source>
</evidence>
<accession>A0ABX4R1F2</accession>
<dbReference type="SUPFAM" id="SSF51905">
    <property type="entry name" value="FAD/NAD(P)-binding domain"/>
    <property type="match status" value="1"/>
</dbReference>
<protein>
    <submittedName>
        <fullName evidence="2">FAD-linked oxidoreductase</fullName>
    </submittedName>
</protein>
<dbReference type="InterPro" id="IPR002938">
    <property type="entry name" value="FAD-bd"/>
</dbReference>
<dbReference type="Gene3D" id="3.50.50.60">
    <property type="entry name" value="FAD/NAD(P)-binding domain"/>
    <property type="match status" value="1"/>
</dbReference>
<name>A0ABX4R1F2_9ACTN</name>
<evidence type="ECO:0000313" key="3">
    <source>
        <dbReference type="Proteomes" id="UP000233565"/>
    </source>
</evidence>
<evidence type="ECO:0000259" key="1">
    <source>
        <dbReference type="Pfam" id="PF01494"/>
    </source>
</evidence>
<proteinExistence type="predicted"/>
<dbReference type="PRINTS" id="PR00420">
    <property type="entry name" value="RNGMNOXGNASE"/>
</dbReference>
<reference evidence="2 3" key="1">
    <citation type="submission" date="2017-12" db="EMBL/GenBank/DDBJ databases">
        <title>Pharmacopeia of the Arctic Ocean.</title>
        <authorList>
            <person name="Collins E."/>
            <person name="Ducluzeau A.-L."/>
        </authorList>
    </citation>
    <scope>NUCLEOTIDE SEQUENCE [LARGE SCALE GENOMIC DNA]</scope>
    <source>
        <strain evidence="2 3">DSM 23325</strain>
    </source>
</reference>
<dbReference type="Proteomes" id="UP000233565">
    <property type="component" value="Unassembled WGS sequence"/>
</dbReference>
<dbReference type="InterPro" id="IPR036188">
    <property type="entry name" value="FAD/NAD-bd_sf"/>
</dbReference>
<dbReference type="Pfam" id="PF01494">
    <property type="entry name" value="FAD_binding_3"/>
    <property type="match status" value="1"/>
</dbReference>